<accession>A0ABT9V1F0</accession>
<comment type="caution">
    <text evidence="2">The sequence shown here is derived from an EMBL/GenBank/DDBJ whole genome shotgun (WGS) entry which is preliminary data.</text>
</comment>
<dbReference type="EMBL" id="JAUSTU010000004">
    <property type="protein sequence ID" value="MDQ0154782.1"/>
    <property type="molecule type" value="Genomic_DNA"/>
</dbReference>
<dbReference type="InterPro" id="IPR001073">
    <property type="entry name" value="C1q_dom"/>
</dbReference>
<organism evidence="2 3">
    <name type="scientific">Anoxybacillus andreesenii</name>
    <dbReference type="NCBI Taxonomy" id="1325932"/>
    <lineage>
        <taxon>Bacteria</taxon>
        <taxon>Bacillati</taxon>
        <taxon>Bacillota</taxon>
        <taxon>Bacilli</taxon>
        <taxon>Bacillales</taxon>
        <taxon>Anoxybacillaceae</taxon>
        <taxon>Anoxybacillus</taxon>
    </lineage>
</organism>
<gene>
    <name evidence="2" type="ORF">J2S07_001086</name>
</gene>
<feature type="domain" description="C1q" evidence="1">
    <location>
        <begin position="36"/>
        <end position="183"/>
    </location>
</feature>
<dbReference type="SUPFAM" id="SSF49842">
    <property type="entry name" value="TNF-like"/>
    <property type="match status" value="1"/>
</dbReference>
<sequence>MSLLFESLRDRKKHLSHLSHLFPNINVKIFHQCFDRARPSAARATSNADQRVPANTFVKVRFQNEDFDLNNEYNPANSTFSPRQDGVYQIIGTISFDPDNNNVDYRARVEIRVNGNPAISTDNDFFGGGVNFSNVVSVATILQLQAGDRVEVFAQSSTPGFIRENEPGGNSTRFEIARFPSPL</sequence>
<dbReference type="InterPro" id="IPR008983">
    <property type="entry name" value="Tumour_necrosis_fac-like_dom"/>
</dbReference>
<keyword evidence="3" id="KW-1185">Reference proteome</keyword>
<evidence type="ECO:0000313" key="2">
    <source>
        <dbReference type="EMBL" id="MDQ0154782.1"/>
    </source>
</evidence>
<dbReference type="Gene3D" id="2.60.120.40">
    <property type="match status" value="1"/>
</dbReference>
<evidence type="ECO:0000313" key="3">
    <source>
        <dbReference type="Proteomes" id="UP001231362"/>
    </source>
</evidence>
<dbReference type="Proteomes" id="UP001231362">
    <property type="component" value="Unassembled WGS sequence"/>
</dbReference>
<evidence type="ECO:0000259" key="1">
    <source>
        <dbReference type="PROSITE" id="PS50871"/>
    </source>
</evidence>
<protein>
    <recommendedName>
        <fullName evidence="1">C1q domain-containing protein</fullName>
    </recommendedName>
</protein>
<name>A0ABT9V1F0_9BACL</name>
<dbReference type="RefSeq" id="WP_307149374.1">
    <property type="nucleotide sequence ID" value="NZ_JAUSTU010000004.1"/>
</dbReference>
<dbReference type="PROSITE" id="PS50871">
    <property type="entry name" value="C1Q"/>
    <property type="match status" value="1"/>
</dbReference>
<dbReference type="Pfam" id="PF00386">
    <property type="entry name" value="C1q"/>
    <property type="match status" value="1"/>
</dbReference>
<reference evidence="2 3" key="1">
    <citation type="submission" date="2023-07" db="EMBL/GenBank/DDBJ databases">
        <title>Genomic Encyclopedia of Type Strains, Phase IV (KMG-IV): sequencing the most valuable type-strain genomes for metagenomic binning, comparative biology and taxonomic classification.</title>
        <authorList>
            <person name="Goeker M."/>
        </authorList>
    </citation>
    <scope>NUCLEOTIDE SEQUENCE [LARGE SCALE GENOMIC DNA]</scope>
    <source>
        <strain evidence="2 3">DSM 23948</strain>
    </source>
</reference>
<proteinExistence type="predicted"/>